<dbReference type="PROSITE" id="PS50109">
    <property type="entry name" value="HIS_KIN"/>
    <property type="match status" value="1"/>
</dbReference>
<dbReference type="SUPFAM" id="SSF52172">
    <property type="entry name" value="CheY-like"/>
    <property type="match status" value="2"/>
</dbReference>
<proteinExistence type="inferred from homology"/>
<evidence type="ECO:0000256" key="10">
    <source>
        <dbReference type="SAM" id="Coils"/>
    </source>
</evidence>
<keyword evidence="16" id="KW-1185">Reference proteome</keyword>
<feature type="coiled-coil region" evidence="10">
    <location>
        <begin position="179"/>
        <end position="237"/>
    </location>
</feature>
<dbReference type="STRING" id="229919.GCA_001050195_03321"/>
<feature type="domain" description="Histidine kinase" evidence="12">
    <location>
        <begin position="244"/>
        <end position="463"/>
    </location>
</feature>
<feature type="transmembrane region" description="Helical" evidence="11">
    <location>
        <begin position="53"/>
        <end position="75"/>
    </location>
</feature>
<keyword evidence="7" id="KW-0902">Two-component regulatory system</keyword>
<organism evidence="15 17">
    <name type="scientific">Anaerolinea thermolimosa</name>
    <dbReference type="NCBI Taxonomy" id="229919"/>
    <lineage>
        <taxon>Bacteria</taxon>
        <taxon>Bacillati</taxon>
        <taxon>Chloroflexota</taxon>
        <taxon>Anaerolineae</taxon>
        <taxon>Anaerolineales</taxon>
        <taxon>Anaerolineaceae</taxon>
        <taxon>Anaerolinea</taxon>
    </lineage>
</organism>
<dbReference type="EC" id="2.7.13.3" evidence="3"/>
<dbReference type="InterPro" id="IPR005467">
    <property type="entry name" value="His_kinase_dom"/>
</dbReference>
<dbReference type="PRINTS" id="PR00344">
    <property type="entry name" value="BCTRLSENSOR"/>
</dbReference>
<keyword evidence="6 15" id="KW-0418">Kinase</keyword>
<dbReference type="GO" id="GO:0009927">
    <property type="term" value="F:histidine phosphotransfer kinase activity"/>
    <property type="evidence" value="ECO:0007669"/>
    <property type="project" value="TreeGrafter"/>
</dbReference>
<dbReference type="GO" id="GO:0000155">
    <property type="term" value="F:phosphorelay sensor kinase activity"/>
    <property type="evidence" value="ECO:0007669"/>
    <property type="project" value="InterPro"/>
</dbReference>
<dbReference type="Pfam" id="PF02518">
    <property type="entry name" value="HATPase_c"/>
    <property type="match status" value="1"/>
</dbReference>
<dbReference type="InterPro" id="IPR004358">
    <property type="entry name" value="Sig_transdc_His_kin-like_C"/>
</dbReference>
<dbReference type="Gene3D" id="3.40.50.2300">
    <property type="match status" value="1"/>
</dbReference>
<reference evidence="16" key="2">
    <citation type="submission" date="2015-07" db="EMBL/GenBank/DDBJ databases">
        <title>Draft Genome Sequences of Anaerolinea thermolimosa IMO-1, Bellilinea caldifistulae GOMI-1, Leptolinea tardivitalis YMTK-2, Levilinea saccharolytica KIBI-1,Longilinea arvoryzae KOME-1, Previously Described as Members of the Anaerolineaceae (Chloroflexi).</title>
        <authorList>
            <person name="Sekiguchi Y."/>
            <person name="Ohashi A."/>
            <person name="Matsuura N."/>
            <person name="Tourlousse M.D."/>
        </authorList>
    </citation>
    <scope>NUCLEOTIDE SEQUENCE [LARGE SCALE GENOMIC DNA]</scope>
    <source>
        <strain evidence="16">IMO-1</strain>
    </source>
</reference>
<dbReference type="PANTHER" id="PTHR43047:SF72">
    <property type="entry name" value="OSMOSENSING HISTIDINE PROTEIN KINASE SLN1"/>
    <property type="match status" value="1"/>
</dbReference>
<evidence type="ECO:0000256" key="9">
    <source>
        <dbReference type="PROSITE-ProRule" id="PRU00169"/>
    </source>
</evidence>
<accession>A0A3D1JHN4</accession>
<evidence type="ECO:0000256" key="1">
    <source>
        <dbReference type="ARBA" id="ARBA00000085"/>
    </source>
</evidence>
<dbReference type="FunFam" id="3.30.565.10:FF:000010">
    <property type="entry name" value="Sensor histidine kinase RcsC"/>
    <property type="match status" value="1"/>
</dbReference>
<reference evidence="15 17" key="3">
    <citation type="journal article" date="2018" name="Nat. Biotechnol.">
        <title>A standardized bacterial taxonomy based on genome phylogeny substantially revises the tree of life.</title>
        <authorList>
            <person name="Parks D.H."/>
            <person name="Chuvochina M."/>
            <person name="Waite D.W."/>
            <person name="Rinke C."/>
            <person name="Skarshewski A."/>
            <person name="Chaumeil P.A."/>
            <person name="Hugenholtz P."/>
        </authorList>
    </citation>
    <scope>NUCLEOTIDE SEQUENCE [LARGE SCALE GENOMIC DNA]</scope>
    <source>
        <strain evidence="15">UBA8781</strain>
    </source>
</reference>
<keyword evidence="11" id="KW-1133">Transmembrane helix</keyword>
<evidence type="ECO:0000259" key="12">
    <source>
        <dbReference type="PROSITE" id="PS50109"/>
    </source>
</evidence>
<evidence type="ECO:0000256" key="4">
    <source>
        <dbReference type="ARBA" id="ARBA00022553"/>
    </source>
</evidence>
<dbReference type="SUPFAM" id="SSF55874">
    <property type="entry name" value="ATPase domain of HSP90 chaperone/DNA topoisomerase II/histidine kinase"/>
    <property type="match status" value="1"/>
</dbReference>
<dbReference type="Pfam" id="PF00512">
    <property type="entry name" value="HisKA"/>
    <property type="match status" value="1"/>
</dbReference>
<keyword evidence="5" id="KW-0808">Transferase</keyword>
<protein>
    <recommendedName>
        <fullName evidence="8">Circadian input-output histidine kinase CikA</fullName>
        <ecNumber evidence="3">2.7.13.3</ecNumber>
    </recommendedName>
</protein>
<evidence type="ECO:0000256" key="7">
    <source>
        <dbReference type="ARBA" id="ARBA00023012"/>
    </source>
</evidence>
<dbReference type="InterPro" id="IPR036097">
    <property type="entry name" value="HisK_dim/P_sf"/>
</dbReference>
<evidence type="ECO:0000256" key="8">
    <source>
        <dbReference type="ARBA" id="ARBA00074306"/>
    </source>
</evidence>
<keyword evidence="10" id="KW-0175">Coiled coil</keyword>
<evidence type="ECO:0000256" key="5">
    <source>
        <dbReference type="ARBA" id="ARBA00022679"/>
    </source>
</evidence>
<dbReference type="Pfam" id="PF00072">
    <property type="entry name" value="Response_reg"/>
    <property type="match status" value="1"/>
</dbReference>
<evidence type="ECO:0000256" key="3">
    <source>
        <dbReference type="ARBA" id="ARBA00012438"/>
    </source>
</evidence>
<dbReference type="Proteomes" id="UP000264141">
    <property type="component" value="Unassembled WGS sequence"/>
</dbReference>
<dbReference type="FunFam" id="1.10.287.130:FF:000001">
    <property type="entry name" value="Two-component sensor histidine kinase"/>
    <property type="match status" value="1"/>
</dbReference>
<feature type="modified residue" description="4-aspartylphosphate" evidence="9">
    <location>
        <position position="666"/>
    </location>
</feature>
<evidence type="ECO:0000313" key="14">
    <source>
        <dbReference type="EMBL" id="GAP08481.1"/>
    </source>
</evidence>
<dbReference type="RefSeq" id="WP_062196105.1">
    <property type="nucleotide sequence ID" value="NZ_DF967966.1"/>
</dbReference>
<evidence type="ECO:0000259" key="13">
    <source>
        <dbReference type="PROSITE" id="PS50110"/>
    </source>
</evidence>
<evidence type="ECO:0000256" key="11">
    <source>
        <dbReference type="SAM" id="Phobius"/>
    </source>
</evidence>
<feature type="transmembrane region" description="Helical" evidence="11">
    <location>
        <begin position="155"/>
        <end position="179"/>
    </location>
</feature>
<feature type="transmembrane region" description="Helical" evidence="11">
    <location>
        <begin position="26"/>
        <end position="46"/>
    </location>
</feature>
<dbReference type="InterPro" id="IPR003594">
    <property type="entry name" value="HATPase_dom"/>
</dbReference>
<gene>
    <name evidence="14" type="ORF">ATHL_03386</name>
    <name evidence="15" type="ORF">DEQ80_07855</name>
</gene>
<dbReference type="InterPro" id="IPR011006">
    <property type="entry name" value="CheY-like_superfamily"/>
</dbReference>
<reference evidence="14" key="1">
    <citation type="journal article" date="2015" name="Genome Announc.">
        <title>Draft Genome Sequences of Anaerolinea thermolimosa IMO-1, Bellilinea caldifistulae GOMI-1, Leptolinea tardivitalis YMTK-2, Levilinea saccharolytica KIBI-1, Longilinea arvoryzae KOME-1, Previously Described as Members of the Class Anaerolineae (Chloroflexi).</title>
        <authorList>
            <person name="Matsuura N."/>
            <person name="Tourlousse M.D."/>
            <person name="Ohashi A."/>
            <person name="Hugenholtz P."/>
            <person name="Sekiguchi Y."/>
        </authorList>
    </citation>
    <scope>NUCLEOTIDE SEQUENCE</scope>
    <source>
        <strain evidence="14">IMO-1</strain>
    </source>
</reference>
<dbReference type="CDD" id="cd00082">
    <property type="entry name" value="HisKA"/>
    <property type="match status" value="1"/>
</dbReference>
<dbReference type="SUPFAM" id="SSF47384">
    <property type="entry name" value="Homodimeric domain of signal transducing histidine kinase"/>
    <property type="match status" value="1"/>
</dbReference>
<dbReference type="Proteomes" id="UP000253922">
    <property type="component" value="Unassembled WGS sequence"/>
</dbReference>
<evidence type="ECO:0000256" key="6">
    <source>
        <dbReference type="ARBA" id="ARBA00022777"/>
    </source>
</evidence>
<evidence type="ECO:0000313" key="16">
    <source>
        <dbReference type="Proteomes" id="UP000253922"/>
    </source>
</evidence>
<sequence>MLHLLRNVHILDEDTRSFIREISQTVTRSLALAVVCIYLVWAYLLGASQPGRYLSSVLLITLPVVLSVWASLALIEKHPTLAHLLWLTGLFGAITLGWVFFRRPEIALFYLSIPLVAVIVNGWTLAIFSELLLIATLVATAQSPVIFPMPDFLRLMIGVNSVLIGFIGALATGSVVGVVQRAFKEFQMAREQMEESRHQRMELIQTQEDLLQANRELARLSDRLKALMQIAEDARRVKEEFVANVSHELRTPLNMIIGFSELITQAPHVYGDLPPALLADIAAIQRNSQHLAELVNDVLDLSQIDAGRMTLVREWTTLQELVESAVNATKILFEMKNLYLRVAIPQEPVPLFCDRTRIREVLLNLLSNAGRFTTAGGVTVRAYSEGSNMIISVADTGPGISQADQTRLFEPFQQLDNSIRREGGSGLGLSISKRFVELHGGRMWLESELGKGTTFFFSIPMVEQLTPHGEVPGYRRWVTPYHQPEVEARRSKAPIPEVLPRFVVFDRSAALQRVFNRYLDEVEIVAVESLEAALEELSRSPSQGLVLNGATVDVSSQAVDQIIGHLPFLTPVITCWVTGEDEAARRLGVANYLLKPISRARLIGAIRQLGEGVRTVLLVDDDIEVLQLFSRVLNSAEEGYTILRARDGNQALELMRERKPDVVLLDLIMPEMDGFQVLREKQEDESIREIPVIVMSSKDPTGAPIVSDSLMVIRKGGLSTRELYSSIRALSEVIAPRAPSAVPAR</sequence>
<dbReference type="GO" id="GO:0005886">
    <property type="term" value="C:plasma membrane"/>
    <property type="evidence" value="ECO:0007669"/>
    <property type="project" value="TreeGrafter"/>
</dbReference>
<feature type="transmembrane region" description="Helical" evidence="11">
    <location>
        <begin position="108"/>
        <end position="135"/>
    </location>
</feature>
<feature type="transmembrane region" description="Helical" evidence="11">
    <location>
        <begin position="81"/>
        <end position="101"/>
    </location>
</feature>
<dbReference type="Gene3D" id="1.10.287.130">
    <property type="match status" value="1"/>
</dbReference>
<dbReference type="Gene3D" id="3.30.565.10">
    <property type="entry name" value="Histidine kinase-like ATPase, C-terminal domain"/>
    <property type="match status" value="1"/>
</dbReference>
<dbReference type="SMART" id="SM00448">
    <property type="entry name" value="REC"/>
    <property type="match status" value="1"/>
</dbReference>
<name>A0A3D1JHN4_9CHLR</name>
<dbReference type="CDD" id="cd16922">
    <property type="entry name" value="HATPase_EvgS-ArcB-TorS-like"/>
    <property type="match status" value="1"/>
</dbReference>
<dbReference type="EMBL" id="DF967966">
    <property type="protein sequence ID" value="GAP08481.1"/>
    <property type="molecule type" value="Genomic_DNA"/>
</dbReference>
<keyword evidence="11" id="KW-0812">Transmembrane</keyword>
<comment type="catalytic activity">
    <reaction evidence="1">
        <text>ATP + protein L-histidine = ADP + protein N-phospho-L-histidine.</text>
        <dbReference type="EC" id="2.7.13.3"/>
    </reaction>
</comment>
<dbReference type="InterPro" id="IPR003661">
    <property type="entry name" value="HisK_dim/P_dom"/>
</dbReference>
<dbReference type="EMBL" id="DPBP01000031">
    <property type="protein sequence ID" value="HCE17757.1"/>
    <property type="molecule type" value="Genomic_DNA"/>
</dbReference>
<evidence type="ECO:0000313" key="15">
    <source>
        <dbReference type="EMBL" id="HCE17757.1"/>
    </source>
</evidence>
<dbReference type="PROSITE" id="PS50110">
    <property type="entry name" value="RESPONSE_REGULATORY"/>
    <property type="match status" value="1"/>
</dbReference>
<dbReference type="OrthoDB" id="9805486at2"/>
<feature type="domain" description="Response regulatory" evidence="13">
    <location>
        <begin position="615"/>
        <end position="730"/>
    </location>
</feature>
<evidence type="ECO:0000256" key="2">
    <source>
        <dbReference type="ARBA" id="ARBA00006402"/>
    </source>
</evidence>
<keyword evidence="4 9" id="KW-0597">Phosphoprotein</keyword>
<comment type="similarity">
    <text evidence="2">In the N-terminal section; belongs to the phytochrome family.</text>
</comment>
<dbReference type="AlphaFoldDB" id="A0A3D1JHN4"/>
<keyword evidence="11" id="KW-0472">Membrane</keyword>
<dbReference type="InterPro" id="IPR001789">
    <property type="entry name" value="Sig_transdc_resp-reg_receiver"/>
</dbReference>
<dbReference type="SMART" id="SM00388">
    <property type="entry name" value="HisKA"/>
    <property type="match status" value="1"/>
</dbReference>
<evidence type="ECO:0000313" key="17">
    <source>
        <dbReference type="Proteomes" id="UP000264141"/>
    </source>
</evidence>
<dbReference type="SMART" id="SM00387">
    <property type="entry name" value="HATPase_c"/>
    <property type="match status" value="1"/>
</dbReference>
<dbReference type="PANTHER" id="PTHR43047">
    <property type="entry name" value="TWO-COMPONENT HISTIDINE PROTEIN KINASE"/>
    <property type="match status" value="1"/>
</dbReference>
<dbReference type="InterPro" id="IPR036890">
    <property type="entry name" value="HATPase_C_sf"/>
</dbReference>